<dbReference type="RefSeq" id="XP_017775763.1">
    <property type="nucleotide sequence ID" value="XM_017920274.1"/>
</dbReference>
<keyword evidence="4" id="KW-1185">Reference proteome</keyword>
<feature type="domain" description="DUF243" evidence="3">
    <location>
        <begin position="129"/>
        <end position="224"/>
    </location>
</feature>
<accession>A0ABM1MMG3</accession>
<dbReference type="Proteomes" id="UP000695000">
    <property type="component" value="Unplaced"/>
</dbReference>
<feature type="compositionally biased region" description="Basic and acidic residues" evidence="1">
    <location>
        <begin position="260"/>
        <end position="270"/>
    </location>
</feature>
<evidence type="ECO:0000256" key="1">
    <source>
        <dbReference type="SAM" id="MobiDB-lite"/>
    </source>
</evidence>
<evidence type="ECO:0000313" key="5">
    <source>
        <dbReference type="RefSeq" id="XP_017775763.1"/>
    </source>
</evidence>
<organism evidence="4 5">
    <name type="scientific">Nicrophorus vespilloides</name>
    <name type="common">Boreal carrion beetle</name>
    <dbReference type="NCBI Taxonomy" id="110193"/>
    <lineage>
        <taxon>Eukaryota</taxon>
        <taxon>Metazoa</taxon>
        <taxon>Ecdysozoa</taxon>
        <taxon>Arthropoda</taxon>
        <taxon>Hexapoda</taxon>
        <taxon>Insecta</taxon>
        <taxon>Pterygota</taxon>
        <taxon>Neoptera</taxon>
        <taxon>Endopterygota</taxon>
        <taxon>Coleoptera</taxon>
        <taxon>Polyphaga</taxon>
        <taxon>Staphyliniformia</taxon>
        <taxon>Silphidae</taxon>
        <taxon>Nicrophorinae</taxon>
        <taxon>Nicrophorus</taxon>
    </lineage>
</organism>
<protein>
    <submittedName>
        <fullName evidence="5">Uncharacterized protein LOC108562069</fullName>
    </submittedName>
</protein>
<dbReference type="PANTHER" id="PTHR31927:SF13">
    <property type="entry name" value="TWEEDLEBETA"/>
    <property type="match status" value="1"/>
</dbReference>
<dbReference type="InterPro" id="IPR004145">
    <property type="entry name" value="DUF243"/>
</dbReference>
<evidence type="ECO:0000259" key="3">
    <source>
        <dbReference type="SMART" id="SM00690"/>
    </source>
</evidence>
<keyword evidence="2" id="KW-0732">Signal</keyword>
<feature type="compositionally biased region" description="Polar residues" evidence="1">
    <location>
        <begin position="285"/>
        <end position="294"/>
    </location>
</feature>
<evidence type="ECO:0000313" key="4">
    <source>
        <dbReference type="Proteomes" id="UP000695000"/>
    </source>
</evidence>
<dbReference type="PANTHER" id="PTHR31927">
    <property type="entry name" value="FI07246P-RELATED-RELATED"/>
    <property type="match status" value="1"/>
</dbReference>
<feature type="chain" id="PRO_5046925793" evidence="2">
    <location>
        <begin position="17"/>
        <end position="312"/>
    </location>
</feature>
<evidence type="ECO:0000256" key="2">
    <source>
        <dbReference type="SAM" id="SignalP"/>
    </source>
</evidence>
<name>A0ABM1MMG3_NICVS</name>
<feature type="region of interest" description="Disordered" evidence="1">
    <location>
        <begin position="260"/>
        <end position="312"/>
    </location>
</feature>
<dbReference type="Pfam" id="PF03103">
    <property type="entry name" value="DUF243"/>
    <property type="match status" value="1"/>
</dbReference>
<dbReference type="GeneID" id="108562069"/>
<reference evidence="5" key="1">
    <citation type="submission" date="2025-08" db="UniProtKB">
        <authorList>
            <consortium name="RefSeq"/>
        </authorList>
    </citation>
    <scope>IDENTIFICATION</scope>
    <source>
        <tissue evidence="5">Whole Larva</tissue>
    </source>
</reference>
<sequence>MNKFLVFASVLVCASADIGLKLREGSPTGSYLPGAPQTYGSGSNSYGSYSNGPQQAHYAPSGYSGSSNYHGVVPQGNSGYTSYGSAPQSSYSSYESAPQYTSYGGSAPQYGGYSVQQNFAGIPQAVQHHKSFFFDAPADLGETHVRVHVQPSAADGDKTIYIRAPAYNSKVIPHFNIGQQQAAGKTKVYVLVKKPEEQQDIVVPAAAQAPAAKPEVVFVKYSNQKEAEQKIHDIQEGASSGDSAKVVFNHRELVSSIKDEPAHHGQHHDISFGGPSTVYGGVGSSGHSISTLPGGNQHHETHYGPAGESGPY</sequence>
<dbReference type="SMART" id="SM00690">
    <property type="entry name" value="DM5"/>
    <property type="match status" value="1"/>
</dbReference>
<proteinExistence type="predicted"/>
<feature type="signal peptide" evidence="2">
    <location>
        <begin position="1"/>
        <end position="16"/>
    </location>
</feature>
<gene>
    <name evidence="5" type="primary">LOC108562069</name>
</gene>